<dbReference type="RefSeq" id="XP_065651241.1">
    <property type="nucleotide sequence ID" value="XM_065795169.1"/>
</dbReference>
<dbReference type="PANTHER" id="PTHR47272:SF1">
    <property type="entry name" value="PIGGYBAC TRANSPOSABLE ELEMENT-DERIVED PROTEIN 3-LIKE"/>
    <property type="match status" value="1"/>
</dbReference>
<accession>A0ABM4BQ34</accession>
<dbReference type="Proteomes" id="UP001652625">
    <property type="component" value="Chromosome 04"/>
</dbReference>
<sequence>MERQRYQKTRYTVQDVVNFVLEPGSESDLSELSESSDDENEVRQPIIDCDDEEETDNEKICPGKDQDISNFERVSKKKKPHEFRWRSTKPQPISAEFMGENFALAPDNFTELTPFDYFSQFWTKEITELIVEQTNLYSTQLSGKSIITSINEMEQFMGMQMLMGILKLPNYPLYWMNEIRINTIADVMPINRYKALRRYLHVVDNSKKDEADNKNDKLFKIRPILEMVRDNCLKIEPEPVHSIDEQIIHAKTKHSGIRQYNPKKPHKWGFKMFVRSGSSGIIYDFFLYCGAKSSGRENCSAENVVLRLAEQIPKNLNFKLCFDNWFCTLSLCLKLKEIDILTTATIRTNRIAKCPLLSEKDLKKQGQGSFFYKIDANSGLLLLRWFDNKCVHMTSTYCSANASDNVKRWDQKNRKYIQVPCPEVVKEYNSGMGGVDLADMLISLYRIPMKTKRWYLRVLVHCMDICKINAWLLYRRHANQLNISQRSQLNLLQFSSQIANALIMKSKRVDRPIGRPIKKLSTNSDLTETRGRKVQVPTPQNDIRYDEFGHWPNPQTNKN</sequence>
<feature type="domain" description="PiggyBac transposable element-derived protein" evidence="2">
    <location>
        <begin position="113"/>
        <end position="471"/>
    </location>
</feature>
<dbReference type="PANTHER" id="PTHR47272">
    <property type="entry name" value="DDE_TNP_1_7 DOMAIN-CONTAINING PROTEIN"/>
    <property type="match status" value="1"/>
</dbReference>
<evidence type="ECO:0000259" key="2">
    <source>
        <dbReference type="Pfam" id="PF13843"/>
    </source>
</evidence>
<dbReference type="Pfam" id="PF13843">
    <property type="entry name" value="DDE_Tnp_1_7"/>
    <property type="match status" value="1"/>
</dbReference>
<protein>
    <submittedName>
        <fullName evidence="4">PiggyBac transposable element-derived protein 3-like</fullName>
    </submittedName>
</protein>
<dbReference type="GeneID" id="136079431"/>
<feature type="region of interest" description="Disordered" evidence="1">
    <location>
        <begin position="24"/>
        <end position="62"/>
    </location>
</feature>
<name>A0ABM4BQ34_HYDVU</name>
<feature type="compositionally biased region" description="Acidic residues" evidence="1">
    <location>
        <begin position="28"/>
        <end position="40"/>
    </location>
</feature>
<dbReference type="InterPro" id="IPR029526">
    <property type="entry name" value="PGBD"/>
</dbReference>
<gene>
    <name evidence="4" type="primary">LOC136079431</name>
</gene>
<organism evidence="3 4">
    <name type="scientific">Hydra vulgaris</name>
    <name type="common">Hydra</name>
    <name type="synonym">Hydra attenuata</name>
    <dbReference type="NCBI Taxonomy" id="6087"/>
    <lineage>
        <taxon>Eukaryota</taxon>
        <taxon>Metazoa</taxon>
        <taxon>Cnidaria</taxon>
        <taxon>Hydrozoa</taxon>
        <taxon>Hydroidolina</taxon>
        <taxon>Anthoathecata</taxon>
        <taxon>Aplanulata</taxon>
        <taxon>Hydridae</taxon>
        <taxon>Hydra</taxon>
    </lineage>
</organism>
<evidence type="ECO:0000313" key="3">
    <source>
        <dbReference type="Proteomes" id="UP001652625"/>
    </source>
</evidence>
<feature type="region of interest" description="Disordered" evidence="1">
    <location>
        <begin position="525"/>
        <end position="559"/>
    </location>
</feature>
<proteinExistence type="predicted"/>
<keyword evidence="3" id="KW-1185">Reference proteome</keyword>
<reference evidence="4" key="1">
    <citation type="submission" date="2025-08" db="UniProtKB">
        <authorList>
            <consortium name="RefSeq"/>
        </authorList>
    </citation>
    <scope>IDENTIFICATION</scope>
</reference>
<evidence type="ECO:0000313" key="4">
    <source>
        <dbReference type="RefSeq" id="XP_065651241.1"/>
    </source>
</evidence>
<evidence type="ECO:0000256" key="1">
    <source>
        <dbReference type="SAM" id="MobiDB-lite"/>
    </source>
</evidence>